<dbReference type="Proteomes" id="UP001307889">
    <property type="component" value="Chromosome 10"/>
</dbReference>
<reference evidence="1 2" key="1">
    <citation type="submission" date="2023-09" db="EMBL/GenBank/DDBJ databases">
        <title>Nesidiocoris tenuis whole genome shotgun sequence.</title>
        <authorList>
            <person name="Shibata T."/>
            <person name="Shimoda M."/>
            <person name="Kobayashi T."/>
            <person name="Uehara T."/>
        </authorList>
    </citation>
    <scope>NUCLEOTIDE SEQUENCE [LARGE SCALE GENOMIC DNA]</scope>
    <source>
        <strain evidence="1 2">Japan</strain>
    </source>
</reference>
<evidence type="ECO:0000313" key="2">
    <source>
        <dbReference type="Proteomes" id="UP001307889"/>
    </source>
</evidence>
<protein>
    <submittedName>
        <fullName evidence="1">Uncharacterized protein</fullName>
    </submittedName>
</protein>
<accession>A0ABN7B5V4</accession>
<keyword evidence="2" id="KW-1185">Reference proteome</keyword>
<name>A0ABN7B5V4_9HEMI</name>
<proteinExistence type="predicted"/>
<gene>
    <name evidence="1" type="ORF">NTJ_12455</name>
</gene>
<sequence length="105" mass="11662">MANLFHQRPSLIIGEQMPARFDFSVTDDLLDQFQNSLPGVQVKVQGGTLFTSVKSHPFGCRSNSIASSRCARYFWGMQFLDVMTANVAAKPALFSSKEAILRHPV</sequence>
<dbReference type="EMBL" id="AP028918">
    <property type="protein sequence ID" value="BES99638.1"/>
    <property type="molecule type" value="Genomic_DNA"/>
</dbReference>
<organism evidence="1 2">
    <name type="scientific">Nesidiocoris tenuis</name>
    <dbReference type="NCBI Taxonomy" id="355587"/>
    <lineage>
        <taxon>Eukaryota</taxon>
        <taxon>Metazoa</taxon>
        <taxon>Ecdysozoa</taxon>
        <taxon>Arthropoda</taxon>
        <taxon>Hexapoda</taxon>
        <taxon>Insecta</taxon>
        <taxon>Pterygota</taxon>
        <taxon>Neoptera</taxon>
        <taxon>Paraneoptera</taxon>
        <taxon>Hemiptera</taxon>
        <taxon>Heteroptera</taxon>
        <taxon>Panheteroptera</taxon>
        <taxon>Cimicomorpha</taxon>
        <taxon>Miridae</taxon>
        <taxon>Dicyphina</taxon>
        <taxon>Nesidiocoris</taxon>
    </lineage>
</organism>
<evidence type="ECO:0000313" key="1">
    <source>
        <dbReference type="EMBL" id="BES99638.1"/>
    </source>
</evidence>